<dbReference type="EMBL" id="JBHUHZ010000001">
    <property type="protein sequence ID" value="MFD2161990.1"/>
    <property type="molecule type" value="Genomic_DNA"/>
</dbReference>
<protein>
    <submittedName>
        <fullName evidence="4">PP2C family protein-serine/threonine phosphatase</fullName>
        <ecNumber evidence="4">3.1.3.16</ecNumber>
    </submittedName>
</protein>
<feature type="region of interest" description="Disordered" evidence="1">
    <location>
        <begin position="274"/>
        <end position="293"/>
    </location>
</feature>
<dbReference type="InterPro" id="IPR015655">
    <property type="entry name" value="PP2C"/>
</dbReference>
<proteinExistence type="predicted"/>
<evidence type="ECO:0000256" key="1">
    <source>
        <dbReference type="SAM" id="MobiDB-lite"/>
    </source>
</evidence>
<dbReference type="Pfam" id="PF13672">
    <property type="entry name" value="PP2C_2"/>
    <property type="match status" value="1"/>
</dbReference>
<evidence type="ECO:0000256" key="2">
    <source>
        <dbReference type="SAM" id="Phobius"/>
    </source>
</evidence>
<keyword evidence="2" id="KW-0812">Transmembrane</keyword>
<name>A0ABW4ZJC2_9SPHI</name>
<dbReference type="SMART" id="SM00332">
    <property type="entry name" value="PP2Cc"/>
    <property type="match status" value="1"/>
</dbReference>
<dbReference type="PROSITE" id="PS51746">
    <property type="entry name" value="PPM_2"/>
    <property type="match status" value="1"/>
</dbReference>
<dbReference type="PANTHER" id="PTHR47992">
    <property type="entry name" value="PROTEIN PHOSPHATASE"/>
    <property type="match status" value="1"/>
</dbReference>
<dbReference type="GO" id="GO:0004722">
    <property type="term" value="F:protein serine/threonine phosphatase activity"/>
    <property type="evidence" value="ECO:0007669"/>
    <property type="project" value="UniProtKB-EC"/>
</dbReference>
<dbReference type="SUPFAM" id="SSF81606">
    <property type="entry name" value="PP2C-like"/>
    <property type="match status" value="1"/>
</dbReference>
<dbReference type="InterPro" id="IPR001932">
    <property type="entry name" value="PPM-type_phosphatase-like_dom"/>
</dbReference>
<dbReference type="EC" id="3.1.3.16" evidence="4"/>
<feature type="transmembrane region" description="Helical" evidence="2">
    <location>
        <begin position="303"/>
        <end position="320"/>
    </location>
</feature>
<keyword evidence="2" id="KW-0472">Membrane</keyword>
<dbReference type="Proteomes" id="UP001597387">
    <property type="component" value="Unassembled WGS sequence"/>
</dbReference>
<keyword evidence="5" id="KW-1185">Reference proteome</keyword>
<dbReference type="InterPro" id="IPR036457">
    <property type="entry name" value="PPM-type-like_dom_sf"/>
</dbReference>
<sequence>MAENFFGITDTGKVRDNNEDAFIAKKVMDNKFIIACAIDGVGGYSGGEIAAEIARDSIFENFAKPSGDLIAAMKSSFIEANQKIFDEKLQTKEHSKMACVLTLAVVDVENNQFHYAHVGDTRLYLLRDSSLVKVSKDHSFVGFLEDSGRIDEDAAMKHLKRNEINKALGFGRDIENQDDYIETGSSPFLPGDMLLLCSDGLTDMVNKDAITSVLMGQASLEDKAKQLIDLANKNGGKDNITVVLVQNDSASSWQATPPAGTIHSGAEKKKVLTKPQPGLPENRPVPIAPPVSHSKKTGPVNKILAALCVFLLGTTLFLLWKNTRGSDSKDPVIAPVEDKRNPEEKKLQEAINAVGNDTLVLSDSLFKQAIVISDTLDIHQDSLFILARGKIVLRADSTFKGPAIELSADSRFILLDGLQFENFNVAVSAQNDALFLRNVQFFNCKWPVQNFFVFPDRQYITGRLAGAYMFRTDSLNTLPPR</sequence>
<comment type="caution">
    <text evidence="4">The sequence shown here is derived from an EMBL/GenBank/DDBJ whole genome shotgun (WGS) entry which is preliminary data.</text>
</comment>
<dbReference type="RefSeq" id="WP_255898156.1">
    <property type="nucleotide sequence ID" value="NZ_JAFMZO010000001.1"/>
</dbReference>
<evidence type="ECO:0000313" key="4">
    <source>
        <dbReference type="EMBL" id="MFD2161990.1"/>
    </source>
</evidence>
<evidence type="ECO:0000313" key="5">
    <source>
        <dbReference type="Proteomes" id="UP001597387"/>
    </source>
</evidence>
<keyword evidence="2" id="KW-1133">Transmembrane helix</keyword>
<dbReference type="CDD" id="cd00143">
    <property type="entry name" value="PP2Cc"/>
    <property type="match status" value="1"/>
</dbReference>
<accession>A0ABW4ZJC2</accession>
<reference evidence="5" key="1">
    <citation type="journal article" date="2019" name="Int. J. Syst. Evol. Microbiol.">
        <title>The Global Catalogue of Microorganisms (GCM) 10K type strain sequencing project: providing services to taxonomists for standard genome sequencing and annotation.</title>
        <authorList>
            <consortium name="The Broad Institute Genomics Platform"/>
            <consortium name="The Broad Institute Genome Sequencing Center for Infectious Disease"/>
            <person name="Wu L."/>
            <person name="Ma J."/>
        </authorList>
    </citation>
    <scope>NUCLEOTIDE SEQUENCE [LARGE SCALE GENOMIC DNA]</scope>
    <source>
        <strain evidence="5">KCTC 42217</strain>
    </source>
</reference>
<evidence type="ECO:0000259" key="3">
    <source>
        <dbReference type="PROSITE" id="PS51746"/>
    </source>
</evidence>
<feature type="domain" description="PPM-type phosphatase" evidence="3">
    <location>
        <begin position="5"/>
        <end position="247"/>
    </location>
</feature>
<gene>
    <name evidence="4" type="ORF">ACFSJU_06270</name>
</gene>
<dbReference type="Gene3D" id="3.60.40.10">
    <property type="entry name" value="PPM-type phosphatase domain"/>
    <property type="match status" value="1"/>
</dbReference>
<dbReference type="SMART" id="SM00331">
    <property type="entry name" value="PP2C_SIG"/>
    <property type="match status" value="1"/>
</dbReference>
<organism evidence="4 5">
    <name type="scientific">Paradesertivirga mongoliensis</name>
    <dbReference type="NCBI Taxonomy" id="2100740"/>
    <lineage>
        <taxon>Bacteria</taxon>
        <taxon>Pseudomonadati</taxon>
        <taxon>Bacteroidota</taxon>
        <taxon>Sphingobacteriia</taxon>
        <taxon>Sphingobacteriales</taxon>
        <taxon>Sphingobacteriaceae</taxon>
        <taxon>Paradesertivirga</taxon>
    </lineage>
</organism>
<keyword evidence="4" id="KW-0378">Hydrolase</keyword>